<evidence type="ECO:0000256" key="6">
    <source>
        <dbReference type="ARBA" id="ARBA00023034"/>
    </source>
</evidence>
<dbReference type="PIRSF" id="PIRSF017479">
    <property type="entry name" value="TRAPP_I_complex_Trs31"/>
    <property type="match status" value="1"/>
</dbReference>
<dbReference type="Proteomes" id="UP000054350">
    <property type="component" value="Unassembled WGS sequence"/>
</dbReference>
<dbReference type="Gene3D" id="3.30.1380.20">
    <property type="entry name" value="Trafficking protein particle complex subunit 3"/>
    <property type="match status" value="1"/>
</dbReference>
<dbReference type="OMA" id="VCLLNEY"/>
<dbReference type="GO" id="GO:1990070">
    <property type="term" value="C:TRAPPI protein complex"/>
    <property type="evidence" value="ECO:0007669"/>
    <property type="project" value="TreeGrafter"/>
</dbReference>
<keyword evidence="6 7" id="KW-0333">Golgi apparatus</keyword>
<dbReference type="OrthoDB" id="10254842at2759"/>
<dbReference type="InterPro" id="IPR024096">
    <property type="entry name" value="NO_sig/Golgi_transp_ligand-bd"/>
</dbReference>
<evidence type="ECO:0000256" key="1">
    <source>
        <dbReference type="ARBA" id="ARBA00004240"/>
    </source>
</evidence>
<reference evidence="8 9" key="1">
    <citation type="submission" date="2009-11" db="EMBL/GenBank/DDBJ databases">
        <title>Annotation of Allomyces macrogynus ATCC 38327.</title>
        <authorList>
            <consortium name="The Broad Institute Genome Sequencing Platform"/>
            <person name="Russ C."/>
            <person name="Cuomo C."/>
            <person name="Burger G."/>
            <person name="Gray M.W."/>
            <person name="Holland P.W.H."/>
            <person name="King N."/>
            <person name="Lang F.B.F."/>
            <person name="Roger A.J."/>
            <person name="Ruiz-Trillo I."/>
            <person name="Young S.K."/>
            <person name="Zeng Q."/>
            <person name="Gargeya S."/>
            <person name="Fitzgerald M."/>
            <person name="Haas B."/>
            <person name="Abouelleil A."/>
            <person name="Alvarado L."/>
            <person name="Arachchi H.M."/>
            <person name="Berlin A."/>
            <person name="Chapman S.B."/>
            <person name="Gearin G."/>
            <person name="Goldberg J."/>
            <person name="Griggs A."/>
            <person name="Gujja S."/>
            <person name="Hansen M."/>
            <person name="Heiman D."/>
            <person name="Howarth C."/>
            <person name="Larimer J."/>
            <person name="Lui A."/>
            <person name="MacDonald P.J.P."/>
            <person name="McCowen C."/>
            <person name="Montmayeur A."/>
            <person name="Murphy C."/>
            <person name="Neiman D."/>
            <person name="Pearson M."/>
            <person name="Priest M."/>
            <person name="Roberts A."/>
            <person name="Saif S."/>
            <person name="Shea T."/>
            <person name="Sisk P."/>
            <person name="Stolte C."/>
            <person name="Sykes S."/>
            <person name="Wortman J."/>
            <person name="Nusbaum C."/>
            <person name="Birren B."/>
        </authorList>
    </citation>
    <scope>NUCLEOTIDE SEQUENCE [LARGE SCALE GENOMIC DNA]</scope>
    <source>
        <strain evidence="8 9">ATCC 38327</strain>
    </source>
</reference>
<proteinExistence type="inferred from homology"/>
<protein>
    <recommendedName>
        <fullName evidence="7">Trafficking protein particle complex subunit</fullName>
    </recommendedName>
</protein>
<dbReference type="FunFam" id="3.30.1380.20:FF:000002">
    <property type="entry name" value="Trafficking protein particle complex subunit"/>
    <property type="match status" value="1"/>
</dbReference>
<dbReference type="CDD" id="cd14943">
    <property type="entry name" value="TRAPPC5_Trs31"/>
    <property type="match status" value="1"/>
</dbReference>
<dbReference type="STRING" id="578462.A0A0L0T3W2"/>
<dbReference type="Pfam" id="PF04051">
    <property type="entry name" value="TRAPP"/>
    <property type="match status" value="1"/>
</dbReference>
<comment type="subunit">
    <text evidence="7">Part of the multisubunit TRAPP (transport protein particle) complex.</text>
</comment>
<keyword evidence="4 7" id="KW-0256">Endoplasmic reticulum</keyword>
<evidence type="ECO:0000256" key="5">
    <source>
        <dbReference type="ARBA" id="ARBA00022892"/>
    </source>
</evidence>
<sequence length="174" mass="19667">MDQVSLSAFAFLFSELVQYSQKHVKGIQDLEKRLNLVGYRVGQRLLELLVFRDRGSKRDVKLLNALLFINTNVWKALFGKPADSLEKSSEHDDEYMISDNDLVVNRYISIPKEMSQLNTGAFIAGIVEAMLDGSGFPARVTAHTVPVAGFPFRTTILIKFDAKVMDREKRLADK</sequence>
<dbReference type="PANTHER" id="PTHR20902:SF0">
    <property type="entry name" value="TRAFFICKING PROTEIN PARTICLE COMPLEX SUBUNIT 5"/>
    <property type="match status" value="1"/>
</dbReference>
<comment type="subcellular location">
    <subcellularLocation>
        <location evidence="1">Endoplasmic reticulum</location>
    </subcellularLocation>
    <subcellularLocation>
        <location evidence="7">Golgi apparatus</location>
        <location evidence="7">cis-Golgi network</location>
    </subcellularLocation>
</comment>
<dbReference type="InterPro" id="IPR007194">
    <property type="entry name" value="TRAPP_component"/>
</dbReference>
<organism evidence="8 9">
    <name type="scientific">Allomyces macrogynus (strain ATCC 38327)</name>
    <name type="common">Allomyces javanicus var. macrogynus</name>
    <dbReference type="NCBI Taxonomy" id="578462"/>
    <lineage>
        <taxon>Eukaryota</taxon>
        <taxon>Fungi</taxon>
        <taxon>Fungi incertae sedis</taxon>
        <taxon>Blastocladiomycota</taxon>
        <taxon>Blastocladiomycetes</taxon>
        <taxon>Blastocladiales</taxon>
        <taxon>Blastocladiaceae</taxon>
        <taxon>Allomyces</taxon>
    </lineage>
</organism>
<name>A0A0L0T3W2_ALLM3</name>
<dbReference type="AlphaFoldDB" id="A0A0L0T3W2"/>
<evidence type="ECO:0000256" key="7">
    <source>
        <dbReference type="PIRNR" id="PIRNR017479"/>
    </source>
</evidence>
<dbReference type="GO" id="GO:1990072">
    <property type="term" value="C:TRAPPIII protein complex"/>
    <property type="evidence" value="ECO:0007669"/>
    <property type="project" value="TreeGrafter"/>
</dbReference>
<dbReference type="GO" id="GO:0006888">
    <property type="term" value="P:endoplasmic reticulum to Golgi vesicle-mediated transport"/>
    <property type="evidence" value="ECO:0007669"/>
    <property type="project" value="TreeGrafter"/>
</dbReference>
<reference evidence="9" key="2">
    <citation type="submission" date="2009-11" db="EMBL/GenBank/DDBJ databases">
        <title>The Genome Sequence of Allomyces macrogynus strain ATCC 38327.</title>
        <authorList>
            <consortium name="The Broad Institute Genome Sequencing Platform"/>
            <person name="Russ C."/>
            <person name="Cuomo C."/>
            <person name="Shea T."/>
            <person name="Young S.K."/>
            <person name="Zeng Q."/>
            <person name="Koehrsen M."/>
            <person name="Haas B."/>
            <person name="Borodovsky M."/>
            <person name="Guigo R."/>
            <person name="Alvarado L."/>
            <person name="Berlin A."/>
            <person name="Borenstein D."/>
            <person name="Chen Z."/>
            <person name="Engels R."/>
            <person name="Freedman E."/>
            <person name="Gellesch M."/>
            <person name="Goldberg J."/>
            <person name="Griggs A."/>
            <person name="Gujja S."/>
            <person name="Heiman D."/>
            <person name="Hepburn T."/>
            <person name="Howarth C."/>
            <person name="Jen D."/>
            <person name="Larson L."/>
            <person name="Lewis B."/>
            <person name="Mehta T."/>
            <person name="Park D."/>
            <person name="Pearson M."/>
            <person name="Roberts A."/>
            <person name="Saif S."/>
            <person name="Shenoy N."/>
            <person name="Sisk P."/>
            <person name="Stolte C."/>
            <person name="Sykes S."/>
            <person name="Walk T."/>
            <person name="White J."/>
            <person name="Yandava C."/>
            <person name="Burger G."/>
            <person name="Gray M.W."/>
            <person name="Holland P.W.H."/>
            <person name="King N."/>
            <person name="Lang F.B.F."/>
            <person name="Roger A.J."/>
            <person name="Ruiz-Trillo I."/>
            <person name="Lander E."/>
            <person name="Nusbaum C."/>
        </authorList>
    </citation>
    <scope>NUCLEOTIDE SEQUENCE [LARGE SCALE GENOMIC DNA]</scope>
    <source>
        <strain evidence="9">ATCC 38327</strain>
    </source>
</reference>
<evidence type="ECO:0000256" key="4">
    <source>
        <dbReference type="ARBA" id="ARBA00022824"/>
    </source>
</evidence>
<evidence type="ECO:0000313" key="9">
    <source>
        <dbReference type="Proteomes" id="UP000054350"/>
    </source>
</evidence>
<dbReference type="PANTHER" id="PTHR20902">
    <property type="entry name" value="41-2 PROTEIN ANTIGEN-RELATED"/>
    <property type="match status" value="1"/>
</dbReference>
<dbReference type="InterPro" id="IPR016696">
    <property type="entry name" value="TRAPP-I_su5"/>
</dbReference>
<accession>A0A0L0T3W2</accession>
<keyword evidence="9" id="KW-1185">Reference proteome</keyword>
<dbReference type="eggNOG" id="KOG3315">
    <property type="taxonomic scope" value="Eukaryota"/>
</dbReference>
<evidence type="ECO:0000313" key="8">
    <source>
        <dbReference type="EMBL" id="KNE69411.1"/>
    </source>
</evidence>
<dbReference type="GO" id="GO:0005783">
    <property type="term" value="C:endoplasmic reticulum"/>
    <property type="evidence" value="ECO:0007669"/>
    <property type="project" value="UniProtKB-SubCell"/>
</dbReference>
<keyword evidence="5 7" id="KW-0931">ER-Golgi transport</keyword>
<gene>
    <name evidence="8" type="ORF">AMAG_13775</name>
</gene>
<evidence type="ECO:0000256" key="2">
    <source>
        <dbReference type="ARBA" id="ARBA00006218"/>
    </source>
</evidence>
<dbReference type="VEuPathDB" id="FungiDB:AMAG_13775"/>
<comment type="similarity">
    <text evidence="2 7">Belongs to the TRAPP small subunits family. BET3 subfamily.</text>
</comment>
<dbReference type="SUPFAM" id="SSF111126">
    <property type="entry name" value="Ligand-binding domain in the NO signalling and Golgi transport"/>
    <property type="match status" value="1"/>
</dbReference>
<dbReference type="GO" id="GO:1990071">
    <property type="term" value="C:TRAPPII protein complex"/>
    <property type="evidence" value="ECO:0007669"/>
    <property type="project" value="TreeGrafter"/>
</dbReference>
<dbReference type="EMBL" id="GG745360">
    <property type="protein sequence ID" value="KNE69411.1"/>
    <property type="molecule type" value="Genomic_DNA"/>
</dbReference>
<keyword evidence="3 7" id="KW-0813">Transport</keyword>
<evidence type="ECO:0000256" key="3">
    <source>
        <dbReference type="ARBA" id="ARBA00022448"/>
    </source>
</evidence>